<reference evidence="2 3" key="1">
    <citation type="journal article" date="2013" name="Genome Announc.">
        <title>Draft Genome Sequence of Rhodococcus opacus Strain M213 Shows a Diverse Catabolic Potential.</title>
        <authorList>
            <person name="Pathak A."/>
            <person name="Green S.J."/>
            <person name="Ogram A."/>
            <person name="Chauhan A."/>
        </authorList>
    </citation>
    <scope>NUCLEOTIDE SEQUENCE [LARGE SCALE GENOMIC DNA]</scope>
    <source>
        <strain evidence="2 3">M213</strain>
    </source>
</reference>
<feature type="transmembrane region" description="Helical" evidence="1">
    <location>
        <begin position="174"/>
        <end position="198"/>
    </location>
</feature>
<name>K8XIA9_RHOOP</name>
<keyword evidence="1" id="KW-0472">Membrane</keyword>
<evidence type="ECO:0000313" key="3">
    <source>
        <dbReference type="Proteomes" id="UP000005951"/>
    </source>
</evidence>
<dbReference type="RefSeq" id="WP_005259831.1">
    <property type="nucleotide sequence ID" value="NZ_AJYC02000068.1"/>
</dbReference>
<dbReference type="EMBL" id="AJYC02000068">
    <property type="protein sequence ID" value="EKT80506.1"/>
    <property type="molecule type" value="Genomic_DNA"/>
</dbReference>
<sequence length="207" mass="22369">MSETLNDKDAAAAVFAYLGSIESQGRGRTHKTDVPGHLDFSTDKVRGRIVRADSPLTKEQLLPIVRTHTDDNRSGKAVMVFSTADVVIRRRDLSFWPVFHIASDRTVTPINKRAVVVHRRTPEMLAQRRSPRLGDRTEMNGAGASRILGWSLSALLGVLLAIAALTALGATSGAIRTTGILVLVVLGVAAVCIVLSIAEHIGLFRNK</sequence>
<comment type="caution">
    <text evidence="2">The sequence shown here is derived from an EMBL/GenBank/DDBJ whole genome shotgun (WGS) entry which is preliminary data.</text>
</comment>
<proteinExistence type="predicted"/>
<accession>K8XIA9</accession>
<dbReference type="AlphaFoldDB" id="K8XIA9"/>
<dbReference type="Proteomes" id="UP000005951">
    <property type="component" value="Unassembled WGS sequence"/>
</dbReference>
<feature type="transmembrane region" description="Helical" evidence="1">
    <location>
        <begin position="147"/>
        <end position="168"/>
    </location>
</feature>
<evidence type="ECO:0000256" key="1">
    <source>
        <dbReference type="SAM" id="Phobius"/>
    </source>
</evidence>
<evidence type="ECO:0000313" key="2">
    <source>
        <dbReference type="EMBL" id="EKT80506.1"/>
    </source>
</evidence>
<organism evidence="2 3">
    <name type="scientific">Rhodococcus opacus M213</name>
    <dbReference type="NCBI Taxonomy" id="1129896"/>
    <lineage>
        <taxon>Bacteria</taxon>
        <taxon>Bacillati</taxon>
        <taxon>Actinomycetota</taxon>
        <taxon>Actinomycetes</taxon>
        <taxon>Mycobacteriales</taxon>
        <taxon>Nocardiaceae</taxon>
        <taxon>Rhodococcus</taxon>
    </lineage>
</organism>
<gene>
    <name evidence="2" type="ORF">WSS_A22068</name>
</gene>
<keyword evidence="1" id="KW-0812">Transmembrane</keyword>
<keyword evidence="1" id="KW-1133">Transmembrane helix</keyword>
<protein>
    <submittedName>
        <fullName evidence="2">Uncharacterized protein</fullName>
    </submittedName>
</protein>